<sequence length="192" mass="22396">MEELKKTIDSLLAGAGVDKKDILAPDRKKPVFPFSETGRILAYLLWTGKITYEEYLQISNDYQERNKYLELFELSPRTFGETWGEQHIRTLFPQFLKETKERNPEFDGEYDLILDDIHIEVKACRANSTKTKGNLAGRAYSHMQARKSGFKYHFQQLKPSCCDVFIWIGVCKDQLLYWVLTSEELLQTGKLK</sequence>
<keyword evidence="1" id="KW-0255">Endonuclease</keyword>
<organism evidence="1 2">
    <name type="scientific">Candidatus Blautia pullicola</name>
    <dbReference type="NCBI Taxonomy" id="2838498"/>
    <lineage>
        <taxon>Bacteria</taxon>
        <taxon>Bacillati</taxon>
        <taxon>Bacillota</taxon>
        <taxon>Clostridia</taxon>
        <taxon>Lachnospirales</taxon>
        <taxon>Lachnospiraceae</taxon>
        <taxon>Blautia</taxon>
    </lineage>
</organism>
<dbReference type="GO" id="GO:0004519">
    <property type="term" value="F:endonuclease activity"/>
    <property type="evidence" value="ECO:0007669"/>
    <property type="project" value="UniProtKB-KW"/>
</dbReference>
<keyword evidence="1" id="KW-0378">Hydrolase</keyword>
<proteinExistence type="predicted"/>
<gene>
    <name evidence="1" type="ORF">H9809_03875</name>
</gene>
<protein>
    <submittedName>
        <fullName evidence="1">Restriction endonuclease subunit M</fullName>
    </submittedName>
</protein>
<reference evidence="1" key="2">
    <citation type="submission" date="2021-04" db="EMBL/GenBank/DDBJ databases">
        <authorList>
            <person name="Gilroy R."/>
        </authorList>
    </citation>
    <scope>NUCLEOTIDE SEQUENCE</scope>
    <source>
        <strain evidence="1">1068</strain>
    </source>
</reference>
<accession>A0A9D2JRV4</accession>
<reference evidence="1" key="1">
    <citation type="journal article" date="2021" name="PeerJ">
        <title>Extensive microbial diversity within the chicken gut microbiome revealed by metagenomics and culture.</title>
        <authorList>
            <person name="Gilroy R."/>
            <person name="Ravi A."/>
            <person name="Getino M."/>
            <person name="Pursley I."/>
            <person name="Horton D.L."/>
            <person name="Alikhan N.F."/>
            <person name="Baker D."/>
            <person name="Gharbi K."/>
            <person name="Hall N."/>
            <person name="Watson M."/>
            <person name="Adriaenssens E.M."/>
            <person name="Foster-Nyarko E."/>
            <person name="Jarju S."/>
            <person name="Secka A."/>
            <person name="Antonio M."/>
            <person name="Oren A."/>
            <person name="Chaudhuri R.R."/>
            <person name="La Ragione R."/>
            <person name="Hildebrand F."/>
            <person name="Pallen M.J."/>
        </authorList>
    </citation>
    <scope>NUCLEOTIDE SEQUENCE</scope>
    <source>
        <strain evidence="1">1068</strain>
    </source>
</reference>
<dbReference type="Proteomes" id="UP000824056">
    <property type="component" value="Unassembled WGS sequence"/>
</dbReference>
<dbReference type="EMBL" id="DXBG01000095">
    <property type="protein sequence ID" value="HIZ65031.1"/>
    <property type="molecule type" value="Genomic_DNA"/>
</dbReference>
<feature type="non-terminal residue" evidence="1">
    <location>
        <position position="192"/>
    </location>
</feature>
<evidence type="ECO:0000313" key="1">
    <source>
        <dbReference type="EMBL" id="HIZ65031.1"/>
    </source>
</evidence>
<comment type="caution">
    <text evidence="1">The sequence shown here is derived from an EMBL/GenBank/DDBJ whole genome shotgun (WGS) entry which is preliminary data.</text>
</comment>
<keyword evidence="1" id="KW-0540">Nuclease</keyword>
<evidence type="ECO:0000313" key="2">
    <source>
        <dbReference type="Proteomes" id="UP000824056"/>
    </source>
</evidence>
<dbReference type="AlphaFoldDB" id="A0A9D2JRV4"/>
<name>A0A9D2JRV4_9FIRM</name>